<accession>A0A1I7D9J3</accession>
<organism evidence="1 2">
    <name type="scientific">Pseudovibrio denitrificans</name>
    <dbReference type="NCBI Taxonomy" id="258256"/>
    <lineage>
        <taxon>Bacteria</taxon>
        <taxon>Pseudomonadati</taxon>
        <taxon>Pseudomonadota</taxon>
        <taxon>Alphaproteobacteria</taxon>
        <taxon>Hyphomicrobiales</taxon>
        <taxon>Stappiaceae</taxon>
        <taxon>Pseudovibrio</taxon>
    </lineage>
</organism>
<proteinExistence type="predicted"/>
<gene>
    <name evidence="1" type="ORF">SAMN05444141_10827</name>
</gene>
<reference evidence="2" key="1">
    <citation type="submission" date="2016-10" db="EMBL/GenBank/DDBJ databases">
        <authorList>
            <person name="Varghese N."/>
            <person name="Submissions S."/>
        </authorList>
    </citation>
    <scope>NUCLEOTIDE SEQUENCE [LARGE SCALE GENOMIC DNA]</scope>
    <source>
        <strain evidence="2">DSM 17465</strain>
    </source>
</reference>
<evidence type="ECO:0000313" key="2">
    <source>
        <dbReference type="Proteomes" id="UP000183371"/>
    </source>
</evidence>
<protein>
    <submittedName>
        <fullName evidence="1">Uncharacterized protein</fullName>
    </submittedName>
</protein>
<sequence length="52" mass="6162">MISPTQTCRCPLHLATNYYNIPIEALFCSSILNEDKHKRDLYGYIHRYSRNT</sequence>
<keyword evidence="2" id="KW-1185">Reference proteome</keyword>
<evidence type="ECO:0000313" key="1">
    <source>
        <dbReference type="EMBL" id="SFU08372.1"/>
    </source>
</evidence>
<dbReference type="EMBL" id="FPBD01000008">
    <property type="protein sequence ID" value="SFU08372.1"/>
    <property type="molecule type" value="Genomic_DNA"/>
</dbReference>
<dbReference type="AlphaFoldDB" id="A0A1I7D9J3"/>
<name>A0A1I7D9J3_9HYPH</name>
<dbReference type="Proteomes" id="UP000183371">
    <property type="component" value="Unassembled WGS sequence"/>
</dbReference>